<dbReference type="AlphaFoldDB" id="A0A498KH13"/>
<name>A0A498KH13_MALDO</name>
<organism evidence="1 2">
    <name type="scientific">Malus domestica</name>
    <name type="common">Apple</name>
    <name type="synonym">Pyrus malus</name>
    <dbReference type="NCBI Taxonomy" id="3750"/>
    <lineage>
        <taxon>Eukaryota</taxon>
        <taxon>Viridiplantae</taxon>
        <taxon>Streptophyta</taxon>
        <taxon>Embryophyta</taxon>
        <taxon>Tracheophyta</taxon>
        <taxon>Spermatophyta</taxon>
        <taxon>Magnoliopsida</taxon>
        <taxon>eudicotyledons</taxon>
        <taxon>Gunneridae</taxon>
        <taxon>Pentapetalae</taxon>
        <taxon>rosids</taxon>
        <taxon>fabids</taxon>
        <taxon>Rosales</taxon>
        <taxon>Rosaceae</taxon>
        <taxon>Amygdaloideae</taxon>
        <taxon>Maleae</taxon>
        <taxon>Malus</taxon>
    </lineage>
</organism>
<evidence type="ECO:0000313" key="2">
    <source>
        <dbReference type="Proteomes" id="UP000290289"/>
    </source>
</evidence>
<gene>
    <name evidence="1" type="ORF">DVH24_039126</name>
</gene>
<dbReference type="STRING" id="3750.A0A498KH13"/>
<accession>A0A498KH13</accession>
<sequence>MCPGTTSCQKELLLRNGWQSFLTKVEIVEYKGNVLTKSPEKSLFPCSVKVVSFGLFYSNLPFMDFLSNSDSVSNECSLTNVQILAQWYNERISNFLITFLFV</sequence>
<protein>
    <submittedName>
        <fullName evidence="1">Uncharacterized protein</fullName>
    </submittedName>
</protein>
<reference evidence="1 2" key="1">
    <citation type="submission" date="2018-10" db="EMBL/GenBank/DDBJ databases">
        <title>A high-quality apple genome assembly.</title>
        <authorList>
            <person name="Hu J."/>
        </authorList>
    </citation>
    <scope>NUCLEOTIDE SEQUENCE [LARGE SCALE GENOMIC DNA]</scope>
    <source>
        <strain evidence="2">cv. HFTH1</strain>
        <tissue evidence="1">Young leaf</tissue>
    </source>
</reference>
<comment type="caution">
    <text evidence="1">The sequence shown here is derived from an EMBL/GenBank/DDBJ whole genome shotgun (WGS) entry which is preliminary data.</text>
</comment>
<evidence type="ECO:0000313" key="1">
    <source>
        <dbReference type="EMBL" id="RXI04852.1"/>
    </source>
</evidence>
<proteinExistence type="predicted"/>
<dbReference type="Proteomes" id="UP000290289">
    <property type="component" value="Chromosome 3"/>
</dbReference>
<dbReference type="EMBL" id="RDQH01000329">
    <property type="protein sequence ID" value="RXI04852.1"/>
    <property type="molecule type" value="Genomic_DNA"/>
</dbReference>
<keyword evidence="2" id="KW-1185">Reference proteome</keyword>